<dbReference type="Pfam" id="PF06253">
    <property type="entry name" value="MTTB"/>
    <property type="match status" value="1"/>
</dbReference>
<evidence type="ECO:0000256" key="3">
    <source>
        <dbReference type="ARBA" id="ARBA00022679"/>
    </source>
</evidence>
<organism evidence="5">
    <name type="scientific">marine metagenome</name>
    <dbReference type="NCBI Taxonomy" id="408172"/>
    <lineage>
        <taxon>unclassified sequences</taxon>
        <taxon>metagenomes</taxon>
        <taxon>ecological metagenomes</taxon>
    </lineage>
</organism>
<feature type="compositionally biased region" description="Basic residues" evidence="4">
    <location>
        <begin position="1"/>
        <end position="12"/>
    </location>
</feature>
<dbReference type="EMBL" id="UINC01005132">
    <property type="protein sequence ID" value="SVA19299.1"/>
    <property type="molecule type" value="Genomic_DNA"/>
</dbReference>
<evidence type="ECO:0008006" key="6">
    <source>
        <dbReference type="Google" id="ProtNLM"/>
    </source>
</evidence>
<reference evidence="5" key="1">
    <citation type="submission" date="2018-05" db="EMBL/GenBank/DDBJ databases">
        <authorList>
            <person name="Lanie J.A."/>
            <person name="Ng W.-L."/>
            <person name="Kazmierczak K.M."/>
            <person name="Andrzejewski T.M."/>
            <person name="Davidsen T.M."/>
            <person name="Wayne K.J."/>
            <person name="Tettelin H."/>
            <person name="Glass J.I."/>
            <person name="Rusch D."/>
            <person name="Podicherti R."/>
            <person name="Tsui H.-C.T."/>
            <person name="Winkler M.E."/>
        </authorList>
    </citation>
    <scope>NUCLEOTIDE SEQUENCE</scope>
</reference>
<accession>A0A381TTY2</accession>
<protein>
    <recommendedName>
        <fullName evidence="6">Methyltransferase</fullName>
    </recommendedName>
</protein>
<dbReference type="GO" id="GO:0032259">
    <property type="term" value="P:methylation"/>
    <property type="evidence" value="ECO:0007669"/>
    <property type="project" value="UniProtKB-KW"/>
</dbReference>
<proteinExistence type="inferred from homology"/>
<dbReference type="PIRSF" id="PIRSF037567">
    <property type="entry name" value="MTTB_MeTrfase"/>
    <property type="match status" value="1"/>
</dbReference>
<evidence type="ECO:0000313" key="5">
    <source>
        <dbReference type="EMBL" id="SVA19299.1"/>
    </source>
</evidence>
<name>A0A381TTY2_9ZZZZ</name>
<evidence type="ECO:0000256" key="2">
    <source>
        <dbReference type="ARBA" id="ARBA00022603"/>
    </source>
</evidence>
<sequence>MSRRSGGHKAKVNARSSPLTEAMKPVHPGESGGQYKPLSHKDVTAVLENSFRILEEIGFNQATPHCIKTCTAYGAEMGDDGRLRIPRKVVKKAIESSNRDLVLHGQDPAHDLHVTGSRVYFSTAGAAVMIADPVNKTNRDALAQDLYDMSRISDTCEHIHIFQRTNVLCDIKDNYAMDLNTTYNSVMGTTKHVGSSWTEAHHLEKTLKLLHLIAGSEEAWRARPFVSQSNCFVVPPMKFAEESLECLRIAVEGSMPVLLLSAGQAGATAPACLAGTVSQAWAECLGGLVYVNAIKPGAPAILGTWPFVSDLRTGAMSGGSPEQGILSAACAQIGQHLDLPTGTGCGMSDSKLPDFQGGAEHASNVAIAALSGANVIYESAGMYASLLSACPESLLMDNDVLGACMRMVKGVTVNEETLAFDVTKDVCLNNKGHYLGSDQTLSVMQTEYIYPEFYNRLSPNDWSDAGKPEALSEAVQRKEHILATHFPKHVSDEVDDKIRAEFPVFLSKKAMGR</sequence>
<keyword evidence="3" id="KW-0808">Transferase</keyword>
<evidence type="ECO:0000256" key="4">
    <source>
        <dbReference type="SAM" id="MobiDB-lite"/>
    </source>
</evidence>
<dbReference type="GO" id="GO:0008168">
    <property type="term" value="F:methyltransferase activity"/>
    <property type="evidence" value="ECO:0007669"/>
    <property type="project" value="UniProtKB-KW"/>
</dbReference>
<comment type="similarity">
    <text evidence="1">Belongs to the trimethylamine methyltransferase family.</text>
</comment>
<gene>
    <name evidence="5" type="ORF">METZ01_LOCUS72153</name>
</gene>
<feature type="region of interest" description="Disordered" evidence="4">
    <location>
        <begin position="1"/>
        <end position="37"/>
    </location>
</feature>
<evidence type="ECO:0000256" key="1">
    <source>
        <dbReference type="ARBA" id="ARBA00007137"/>
    </source>
</evidence>
<dbReference type="InterPro" id="IPR010426">
    <property type="entry name" value="MTTB_MeTrfase"/>
</dbReference>
<dbReference type="InterPro" id="IPR038601">
    <property type="entry name" value="MttB-like_sf"/>
</dbReference>
<keyword evidence="2" id="KW-0489">Methyltransferase</keyword>
<dbReference type="AlphaFoldDB" id="A0A381TTY2"/>
<dbReference type="Gene3D" id="3.20.20.480">
    <property type="entry name" value="Trimethylamine methyltransferase-like"/>
    <property type="match status" value="1"/>
</dbReference>
<dbReference type="GO" id="GO:0015948">
    <property type="term" value="P:methanogenesis"/>
    <property type="evidence" value="ECO:0007669"/>
    <property type="project" value="InterPro"/>
</dbReference>